<organism evidence="1 2">
    <name type="scientific">Skeletonema marinoi</name>
    <dbReference type="NCBI Taxonomy" id="267567"/>
    <lineage>
        <taxon>Eukaryota</taxon>
        <taxon>Sar</taxon>
        <taxon>Stramenopiles</taxon>
        <taxon>Ochrophyta</taxon>
        <taxon>Bacillariophyta</taxon>
        <taxon>Coscinodiscophyceae</taxon>
        <taxon>Thalassiosirophycidae</taxon>
        <taxon>Thalassiosirales</taxon>
        <taxon>Skeletonemataceae</taxon>
        <taxon>Skeletonema</taxon>
        <taxon>Skeletonema marinoi-dohrnii complex</taxon>
    </lineage>
</organism>
<dbReference type="Gene3D" id="3.90.960.10">
    <property type="entry name" value="YbaK/aminoacyl-tRNA synthetase-associated domain"/>
    <property type="match status" value="1"/>
</dbReference>
<keyword evidence="1" id="KW-0456">Lyase</keyword>
<dbReference type="Proteomes" id="UP001224775">
    <property type="component" value="Unassembled WGS sequence"/>
</dbReference>
<dbReference type="EMBL" id="JATAAI010000005">
    <property type="protein sequence ID" value="KAK1745438.1"/>
    <property type="molecule type" value="Genomic_DNA"/>
</dbReference>
<dbReference type="CDD" id="cd04332">
    <property type="entry name" value="YbaK_like"/>
    <property type="match status" value="1"/>
</dbReference>
<reference evidence="1" key="1">
    <citation type="submission" date="2023-06" db="EMBL/GenBank/DDBJ databases">
        <title>Survivors Of The Sea: Transcriptome response of Skeletonema marinoi to long-term dormancy.</title>
        <authorList>
            <person name="Pinder M.I.M."/>
            <person name="Kourtchenko O."/>
            <person name="Robertson E.K."/>
            <person name="Larsson T."/>
            <person name="Maumus F."/>
            <person name="Osuna-Cruz C.M."/>
            <person name="Vancaester E."/>
            <person name="Stenow R."/>
            <person name="Vandepoele K."/>
            <person name="Ploug H."/>
            <person name="Bruchert V."/>
            <person name="Godhe A."/>
            <person name="Topel M."/>
        </authorList>
    </citation>
    <scope>NUCLEOTIDE SEQUENCE</scope>
    <source>
        <strain evidence="1">R05AC</strain>
    </source>
</reference>
<dbReference type="PANTHER" id="PTHR30411:SF4">
    <property type="entry name" value="YBAK_AMINOACYL-TRNA SYNTHETASE-ASSOCIATED DOMAIN-CONTAINING PROTEIN"/>
    <property type="match status" value="1"/>
</dbReference>
<evidence type="ECO:0000313" key="2">
    <source>
        <dbReference type="Proteomes" id="UP001224775"/>
    </source>
</evidence>
<proteinExistence type="predicted"/>
<dbReference type="GO" id="GO:0002161">
    <property type="term" value="F:aminoacyl-tRNA deacylase activity"/>
    <property type="evidence" value="ECO:0007669"/>
    <property type="project" value="InterPro"/>
</dbReference>
<dbReference type="SUPFAM" id="SSF55826">
    <property type="entry name" value="YbaK/ProRS associated domain"/>
    <property type="match status" value="1"/>
</dbReference>
<accession>A0AAD9DH65</accession>
<sequence length="299" mass="33069">HKVSTYHPLSTALSTTTNLGRRTNYAVNSLSTPSNTIIRQNSATMASSSEDEAVQLLLSRIDAIEKSSWTTVANNNKQQKKQSNDEVNVNITPQMRRARRHVQTSHCYSSRWRLCPPDYYTLSLDERKVILGASCVSQLCKACLFENKNYKPTDGSAAAVDPTNSQYYLVVVQYVESIDMKKLASELRGLRPSGPKRLDPNYFSDMRLAPEDVSEKLTGFGHNGVSPFGMLDSTIPIIVCKNIVENVRPKFIWMGGGDKDWKLGMAVSECVSALNAIVLDVSEPRTLLQVGGTNCNTVA</sequence>
<dbReference type="GO" id="GO:0016829">
    <property type="term" value="F:lyase activity"/>
    <property type="evidence" value="ECO:0007669"/>
    <property type="project" value="UniProtKB-KW"/>
</dbReference>
<keyword evidence="2" id="KW-1185">Reference proteome</keyword>
<gene>
    <name evidence="1" type="ORF">QTG54_003362</name>
</gene>
<comment type="caution">
    <text evidence="1">The sequence shown here is derived from an EMBL/GenBank/DDBJ whole genome shotgun (WGS) entry which is preliminary data.</text>
</comment>
<dbReference type="PANTHER" id="PTHR30411">
    <property type="entry name" value="CYTOPLASMIC PROTEIN"/>
    <property type="match status" value="1"/>
</dbReference>
<evidence type="ECO:0000313" key="1">
    <source>
        <dbReference type="EMBL" id="KAK1745438.1"/>
    </source>
</evidence>
<feature type="non-terminal residue" evidence="1">
    <location>
        <position position="1"/>
    </location>
</feature>
<name>A0AAD9DH65_9STRA</name>
<dbReference type="EC" id="4.2.-.-" evidence="1"/>
<protein>
    <submittedName>
        <fullName evidence="1">Cys-tRNA(Pro)/Cys-tRNA(Cys) deacylase</fullName>
        <ecNumber evidence="1">4.2.-.-</ecNumber>
    </submittedName>
</protein>
<dbReference type="InterPro" id="IPR036754">
    <property type="entry name" value="YbaK/aa-tRNA-synt-asso_dom_sf"/>
</dbReference>
<dbReference type="AlphaFoldDB" id="A0AAD9DH65"/>